<protein>
    <submittedName>
        <fullName evidence="2">Uncharacterized protein</fullName>
    </submittedName>
</protein>
<evidence type="ECO:0000256" key="1">
    <source>
        <dbReference type="SAM" id="MobiDB-lite"/>
    </source>
</evidence>
<reference evidence="2 3" key="1">
    <citation type="submission" date="2014-04" db="EMBL/GenBank/DDBJ databases">
        <title>Evolutionary Origins and Diversification of the Mycorrhizal Mutualists.</title>
        <authorList>
            <consortium name="DOE Joint Genome Institute"/>
            <consortium name="Mycorrhizal Genomics Consortium"/>
            <person name="Kohler A."/>
            <person name="Kuo A."/>
            <person name="Nagy L.G."/>
            <person name="Floudas D."/>
            <person name="Copeland A."/>
            <person name="Barry K.W."/>
            <person name="Cichocki N."/>
            <person name="Veneault-Fourrey C."/>
            <person name="LaButti K."/>
            <person name="Lindquist E.A."/>
            <person name="Lipzen A."/>
            <person name="Lundell T."/>
            <person name="Morin E."/>
            <person name="Murat C."/>
            <person name="Riley R."/>
            <person name="Ohm R."/>
            <person name="Sun H."/>
            <person name="Tunlid A."/>
            <person name="Henrissat B."/>
            <person name="Grigoriev I.V."/>
            <person name="Hibbett D.S."/>
            <person name="Martin F."/>
        </authorList>
    </citation>
    <scope>NUCLEOTIDE SEQUENCE [LARGE SCALE GENOMIC DNA]</scope>
    <source>
        <strain evidence="2 3">Koide BX008</strain>
    </source>
</reference>
<evidence type="ECO:0000313" key="2">
    <source>
        <dbReference type="EMBL" id="KIL56177.1"/>
    </source>
</evidence>
<name>A0A0C2W4X0_AMAMK</name>
<dbReference type="EMBL" id="KN818441">
    <property type="protein sequence ID" value="KIL56177.1"/>
    <property type="molecule type" value="Genomic_DNA"/>
</dbReference>
<organism evidence="2 3">
    <name type="scientific">Amanita muscaria (strain Koide BX008)</name>
    <dbReference type="NCBI Taxonomy" id="946122"/>
    <lineage>
        <taxon>Eukaryota</taxon>
        <taxon>Fungi</taxon>
        <taxon>Dikarya</taxon>
        <taxon>Basidiomycota</taxon>
        <taxon>Agaricomycotina</taxon>
        <taxon>Agaricomycetes</taxon>
        <taxon>Agaricomycetidae</taxon>
        <taxon>Agaricales</taxon>
        <taxon>Pluteineae</taxon>
        <taxon>Amanitaceae</taxon>
        <taxon>Amanita</taxon>
    </lineage>
</organism>
<dbReference type="InParanoid" id="A0A0C2W4X0"/>
<feature type="non-terminal residue" evidence="2">
    <location>
        <position position="1"/>
    </location>
</feature>
<dbReference type="AlphaFoldDB" id="A0A0C2W4X0"/>
<feature type="region of interest" description="Disordered" evidence="1">
    <location>
        <begin position="49"/>
        <end position="126"/>
    </location>
</feature>
<dbReference type="OrthoDB" id="687730at2759"/>
<feature type="compositionally biased region" description="Acidic residues" evidence="1">
    <location>
        <begin position="49"/>
        <end position="64"/>
    </location>
</feature>
<dbReference type="HOGENOM" id="CLU_1986772_0_0_1"/>
<dbReference type="Proteomes" id="UP000054549">
    <property type="component" value="Unassembled WGS sequence"/>
</dbReference>
<keyword evidence="3" id="KW-1185">Reference proteome</keyword>
<gene>
    <name evidence="2" type="ORF">M378DRAFT_17322</name>
</gene>
<evidence type="ECO:0000313" key="3">
    <source>
        <dbReference type="Proteomes" id="UP000054549"/>
    </source>
</evidence>
<sequence length="126" mass="13420">VYSPSPSAKPSSSPPVRIHSTTNASVLIEAHPAFSCPLCRTYADLDEDVEVETADAGEAEEPADADTPVRESLEDGEANEQPNGTGNAAEVDGIHRQRREDAEMSDEIAETDDSQCAERAGFGRFG</sequence>
<accession>A0A0C2W4X0</accession>
<feature type="compositionally biased region" description="Acidic residues" evidence="1">
    <location>
        <begin position="103"/>
        <end position="115"/>
    </location>
</feature>
<proteinExistence type="predicted"/>
<feature type="compositionally biased region" description="Basic and acidic residues" evidence="1">
    <location>
        <begin position="92"/>
        <end position="102"/>
    </location>
</feature>